<protein>
    <submittedName>
        <fullName evidence="1">Uncharacterized protein</fullName>
    </submittedName>
</protein>
<evidence type="ECO:0000313" key="1">
    <source>
        <dbReference type="EMBL" id="MDM3952516.1"/>
    </source>
</evidence>
<organism evidence="1 2">
    <name type="scientific">Pseudomonas alloputida</name>
    <dbReference type="NCBI Taxonomy" id="1940621"/>
    <lineage>
        <taxon>Bacteria</taxon>
        <taxon>Pseudomonadati</taxon>
        <taxon>Pseudomonadota</taxon>
        <taxon>Gammaproteobacteria</taxon>
        <taxon>Pseudomonadales</taxon>
        <taxon>Pseudomonadaceae</taxon>
        <taxon>Pseudomonas</taxon>
    </lineage>
</organism>
<accession>A0AAW7HFN4</accession>
<dbReference type="EMBL" id="JAJSRF020000001">
    <property type="protein sequence ID" value="MDM3952516.1"/>
    <property type="molecule type" value="Genomic_DNA"/>
</dbReference>
<evidence type="ECO:0000313" key="2">
    <source>
        <dbReference type="Proteomes" id="UP001165439"/>
    </source>
</evidence>
<sequence length="359" mass="42109">MIIGPSHVVRWKRLRDFFEIDSEFHGVGGLPIWHESIKSCSRTNNPFIMVGDFRFGNTYHLTHNENDAFIVKKEFINPEIDKLMYDKSIESLEILQRDDIRLVFWCLLIREYKNINEDKYFKNSTYQHPIWNLPAIESRFRNSIKLSDILNYDLNFLFIDSSNHPSIFGYYFLKKIHEGLPSPQALTLALKAKKSFFKIFDYFKNDSFVVSGTTNTFRLIKDYLRRGILDITKVGGFHVREADEALFSSHKYHETLIYFAKEEDSKPNEASLTFFDKAPYQNKLLIIKKDGKTYFYKALKQEKPTLCFVMINHTEDEEIVGDIYNLIGLAQVLYLSMSLIKKDGTIKTNPYCKLRSTLS</sequence>
<dbReference type="GeneID" id="83681676"/>
<gene>
    <name evidence="1" type="ORF">LU674_009195</name>
</gene>
<dbReference type="AlphaFoldDB" id="A0AAW7HFN4"/>
<reference evidence="1" key="1">
    <citation type="submission" date="2023-06" db="EMBL/GenBank/DDBJ databases">
        <title>MBL-encoding genomic islands in Pseudomonas spp. in Poland.</title>
        <authorList>
            <person name="Urbanowicz P."/>
            <person name="Izdebski R."/>
            <person name="Biedrzycka M."/>
            <person name="Gniadkowski M."/>
        </authorList>
    </citation>
    <scope>NUCLEOTIDE SEQUENCE</scope>
    <source>
        <strain evidence="1">NMI5768_13</strain>
    </source>
</reference>
<proteinExistence type="predicted"/>
<dbReference type="RefSeq" id="WP_010952825.1">
    <property type="nucleotide sequence ID" value="NZ_CP128540.1"/>
</dbReference>
<dbReference type="Proteomes" id="UP001165439">
    <property type="component" value="Unassembled WGS sequence"/>
</dbReference>
<comment type="caution">
    <text evidence="1">The sequence shown here is derived from an EMBL/GenBank/DDBJ whole genome shotgun (WGS) entry which is preliminary data.</text>
</comment>
<name>A0AAW7HFN4_9PSED</name>